<dbReference type="SUPFAM" id="SSF48403">
    <property type="entry name" value="Ankyrin repeat"/>
    <property type="match status" value="1"/>
</dbReference>
<dbReference type="InterPro" id="IPR002110">
    <property type="entry name" value="Ankyrin_rpt"/>
</dbReference>
<evidence type="ECO:0000256" key="2">
    <source>
        <dbReference type="ARBA" id="ARBA00022448"/>
    </source>
</evidence>
<dbReference type="PROSITE" id="PS50297">
    <property type="entry name" value="ANK_REP_REGION"/>
    <property type="match status" value="4"/>
</dbReference>
<dbReference type="InterPro" id="IPR024862">
    <property type="entry name" value="TRPV"/>
</dbReference>
<accession>A0ABN8LSL1</accession>
<sequence>MKRTAKEEVKRGKHRGAHHKVAPSNGDVKNDKLPGGQKKSKPLRTSDSKLHQDDLAEKIPNGRLPPLVPHVRISPEKSNDIELQESQVEVNRNRGVDSQSGSKGLSNVVKDDMSPRATSPATRRRNDNMTSYEKMLQREKRRSRKMSGSYAILHGEAEDHDLDSADDHFDALVVEDERNISRSNSSLQSRRSSGTPSRQDPSQALLQYFAKLSSSVDLDDPLDFNYIQSLLQEGASVNTSDRFGQTLLHEVSRTWGLDVAQYFLDQGADINKTDDYGRTPLHVAALADYPDMVRFLIENGAKVQAQTAGEDQTPLYYAAKNEAVQCVKILLAYGADIEARDYKKRTPLQVAVEHNSSEATRLLLDEGASAGVKDDSGMSALSLLISQMPGVAYKALDQFHSVDRTHRKQNFYLNFLENCESPKEVTTLAPSPLQSASLSNCLELVMHPIFQRLIDVKWRYFRVEAWLDILPNVLMTILYTVLACSMPRDVSTFYSPLSEQWWKIVLAVVFAVIMLNEIRKEIRDYYRSKKQSKKLIKWRRKEVERDLAFCHPRWPQEATFVEQEMRRIKQDRGNQQIYFSDAWNYIDWITYAMMIVVIILHLVNIYVKSNGYNDVFVRILSCTLIPAWVRLLKYARPFPGQGPFVVMLDHIGTETAKWLLVILMFYIPYAAAFWIMFGPQAQTPVNDYSSVLSLIYTIIRIPLLDDYNFAELDKAAPYMSRLLCGTFIMIAAIVLMNLYIALLSNTFQRVYDNARATAAIQRARLLQDLELDASVKKLKRYREFISTNYSPEETDHIAVLSEQEEHNRKQEEKVSEIHNIVSKRFGGKKFGKLERSEFDLVLEDLNNLKRSHLEIKRSLSSLTSNLEDLKKTTSFLVESRTHGDRERQNKEQEDILERLTLTVQRLESVYAIDNGRNPGRVMTNHKANQTD</sequence>
<keyword evidence="2" id="KW-0813">Transport</keyword>
<dbReference type="PROSITE" id="PS50088">
    <property type="entry name" value="ANK_REPEAT"/>
    <property type="match status" value="4"/>
</dbReference>
<keyword evidence="8" id="KW-0106">Calcium</keyword>
<keyword evidence="3" id="KW-1003">Cell membrane</keyword>
<dbReference type="PANTHER" id="PTHR10582">
    <property type="entry name" value="TRANSIENT RECEPTOR POTENTIAL ION CHANNEL PROTEIN"/>
    <property type="match status" value="1"/>
</dbReference>
<keyword evidence="10" id="KW-0406">Ion transport</keyword>
<dbReference type="Pfam" id="PF12796">
    <property type="entry name" value="Ank_2"/>
    <property type="match status" value="2"/>
</dbReference>
<evidence type="ECO:0000313" key="18">
    <source>
        <dbReference type="Proteomes" id="UP001159427"/>
    </source>
</evidence>
<dbReference type="InterPro" id="IPR036770">
    <property type="entry name" value="Ankyrin_rpt-contain_sf"/>
</dbReference>
<gene>
    <name evidence="17" type="ORF">PEVE_00002848</name>
</gene>
<dbReference type="Pfam" id="PF00520">
    <property type="entry name" value="Ion_trans"/>
    <property type="match status" value="1"/>
</dbReference>
<keyword evidence="6 15" id="KW-0812">Transmembrane</keyword>
<protein>
    <recommendedName>
        <fullName evidence="16">Ion transport domain-containing protein</fullName>
    </recommendedName>
</protein>
<keyword evidence="13" id="KW-0040">ANK repeat</keyword>
<dbReference type="SMART" id="SM00248">
    <property type="entry name" value="ANK"/>
    <property type="match status" value="4"/>
</dbReference>
<dbReference type="EMBL" id="CALNXI010000117">
    <property type="protein sequence ID" value="CAH3019517.1"/>
    <property type="molecule type" value="Genomic_DNA"/>
</dbReference>
<keyword evidence="18" id="KW-1185">Reference proteome</keyword>
<feature type="domain" description="Ion transport" evidence="16">
    <location>
        <begin position="474"/>
        <end position="754"/>
    </location>
</feature>
<feature type="compositionally biased region" description="Polar residues" evidence="14">
    <location>
        <begin position="84"/>
        <end position="105"/>
    </location>
</feature>
<dbReference type="PANTHER" id="PTHR10582:SF33">
    <property type="entry name" value="TRANSIENT RECEPTOR POTENTIAL CHANNEL PYREXIA"/>
    <property type="match status" value="1"/>
</dbReference>
<dbReference type="PRINTS" id="PR01415">
    <property type="entry name" value="ANKYRIN"/>
</dbReference>
<evidence type="ECO:0000259" key="16">
    <source>
        <dbReference type="Pfam" id="PF00520"/>
    </source>
</evidence>
<evidence type="ECO:0000256" key="11">
    <source>
        <dbReference type="ARBA" id="ARBA00023136"/>
    </source>
</evidence>
<feature type="compositionally biased region" description="Basic residues" evidence="14">
    <location>
        <begin position="11"/>
        <end position="21"/>
    </location>
</feature>
<evidence type="ECO:0000256" key="14">
    <source>
        <dbReference type="SAM" id="MobiDB-lite"/>
    </source>
</evidence>
<proteinExistence type="predicted"/>
<feature type="region of interest" description="Disordered" evidence="14">
    <location>
        <begin position="176"/>
        <end position="201"/>
    </location>
</feature>
<feature type="repeat" description="ANK" evidence="13">
    <location>
        <begin position="310"/>
        <end position="342"/>
    </location>
</feature>
<evidence type="ECO:0000256" key="5">
    <source>
        <dbReference type="ARBA" id="ARBA00022673"/>
    </source>
</evidence>
<evidence type="ECO:0000256" key="1">
    <source>
        <dbReference type="ARBA" id="ARBA00004651"/>
    </source>
</evidence>
<feature type="compositionally biased region" description="Basic and acidic residues" evidence="14">
    <location>
        <begin position="44"/>
        <end position="57"/>
    </location>
</feature>
<dbReference type="Proteomes" id="UP001159427">
    <property type="component" value="Unassembled WGS sequence"/>
</dbReference>
<keyword evidence="9 15" id="KW-1133">Transmembrane helix</keyword>
<evidence type="ECO:0000313" key="17">
    <source>
        <dbReference type="EMBL" id="CAH3019517.1"/>
    </source>
</evidence>
<feature type="repeat" description="ANK" evidence="13">
    <location>
        <begin position="343"/>
        <end position="375"/>
    </location>
</feature>
<feature type="repeat" description="ANK" evidence="13">
    <location>
        <begin position="276"/>
        <end position="308"/>
    </location>
</feature>
<evidence type="ECO:0000256" key="9">
    <source>
        <dbReference type="ARBA" id="ARBA00022989"/>
    </source>
</evidence>
<comment type="caution">
    <text evidence="17">The sequence shown here is derived from an EMBL/GenBank/DDBJ whole genome shotgun (WGS) entry which is preliminary data.</text>
</comment>
<dbReference type="InterPro" id="IPR005821">
    <property type="entry name" value="Ion_trans_dom"/>
</dbReference>
<name>A0ABN8LSL1_9CNID</name>
<evidence type="ECO:0000256" key="10">
    <source>
        <dbReference type="ARBA" id="ARBA00023065"/>
    </source>
</evidence>
<feature type="transmembrane region" description="Helical" evidence="15">
    <location>
        <begin position="656"/>
        <end position="677"/>
    </location>
</feature>
<organism evidence="17 18">
    <name type="scientific">Porites evermanni</name>
    <dbReference type="NCBI Taxonomy" id="104178"/>
    <lineage>
        <taxon>Eukaryota</taxon>
        <taxon>Metazoa</taxon>
        <taxon>Cnidaria</taxon>
        <taxon>Anthozoa</taxon>
        <taxon>Hexacorallia</taxon>
        <taxon>Scleractinia</taxon>
        <taxon>Fungiina</taxon>
        <taxon>Poritidae</taxon>
        <taxon>Porites</taxon>
    </lineage>
</organism>
<feature type="transmembrane region" description="Helical" evidence="15">
    <location>
        <begin position="722"/>
        <end position="742"/>
    </location>
</feature>
<keyword evidence="5" id="KW-0107">Calcium channel</keyword>
<dbReference type="Gene3D" id="1.25.40.20">
    <property type="entry name" value="Ankyrin repeat-containing domain"/>
    <property type="match status" value="1"/>
</dbReference>
<dbReference type="Gene3D" id="1.10.287.70">
    <property type="match status" value="1"/>
</dbReference>
<keyword evidence="4" id="KW-0109">Calcium transport</keyword>
<evidence type="ECO:0000256" key="7">
    <source>
        <dbReference type="ARBA" id="ARBA00022737"/>
    </source>
</evidence>
<reference evidence="17 18" key="1">
    <citation type="submission" date="2022-05" db="EMBL/GenBank/DDBJ databases">
        <authorList>
            <consortium name="Genoscope - CEA"/>
            <person name="William W."/>
        </authorList>
    </citation>
    <scope>NUCLEOTIDE SEQUENCE [LARGE SCALE GENOMIC DNA]</scope>
</reference>
<evidence type="ECO:0000256" key="13">
    <source>
        <dbReference type="PROSITE-ProRule" id="PRU00023"/>
    </source>
</evidence>
<feature type="repeat" description="ANK" evidence="13">
    <location>
        <begin position="243"/>
        <end position="275"/>
    </location>
</feature>
<evidence type="ECO:0000256" key="4">
    <source>
        <dbReference type="ARBA" id="ARBA00022568"/>
    </source>
</evidence>
<feature type="compositionally biased region" description="Low complexity" evidence="14">
    <location>
        <begin position="181"/>
        <end position="193"/>
    </location>
</feature>
<keyword evidence="12" id="KW-0407">Ion channel</keyword>
<keyword evidence="11 15" id="KW-0472">Membrane</keyword>
<evidence type="ECO:0000256" key="8">
    <source>
        <dbReference type="ARBA" id="ARBA00022837"/>
    </source>
</evidence>
<keyword evidence="7" id="KW-0677">Repeat</keyword>
<feature type="transmembrane region" description="Helical" evidence="15">
    <location>
        <begin position="582"/>
        <end position="603"/>
    </location>
</feature>
<evidence type="ECO:0000256" key="12">
    <source>
        <dbReference type="ARBA" id="ARBA00023303"/>
    </source>
</evidence>
<comment type="subcellular location">
    <subcellularLocation>
        <location evidence="1">Cell membrane</location>
        <topology evidence="1">Multi-pass membrane protein</topology>
    </subcellularLocation>
</comment>
<evidence type="ECO:0000256" key="6">
    <source>
        <dbReference type="ARBA" id="ARBA00022692"/>
    </source>
</evidence>
<feature type="region of interest" description="Disordered" evidence="14">
    <location>
        <begin position="1"/>
        <end position="147"/>
    </location>
</feature>
<evidence type="ECO:0000256" key="3">
    <source>
        <dbReference type="ARBA" id="ARBA00022475"/>
    </source>
</evidence>
<evidence type="ECO:0000256" key="15">
    <source>
        <dbReference type="SAM" id="Phobius"/>
    </source>
</evidence>
<feature type="compositionally biased region" description="Basic and acidic residues" evidence="14">
    <location>
        <begin position="1"/>
        <end position="10"/>
    </location>
</feature>